<dbReference type="RefSeq" id="WP_190128480.1">
    <property type="nucleotide sequence ID" value="NZ_BNBD01000002.1"/>
</dbReference>
<organism evidence="1 2">
    <name type="scientific">Streptomyces mashuensis</name>
    <dbReference type="NCBI Taxonomy" id="33904"/>
    <lineage>
        <taxon>Bacteria</taxon>
        <taxon>Bacillati</taxon>
        <taxon>Actinomycetota</taxon>
        <taxon>Actinomycetes</taxon>
        <taxon>Kitasatosporales</taxon>
        <taxon>Streptomycetaceae</taxon>
        <taxon>Streptomyces</taxon>
    </lineage>
</organism>
<name>A0A919EA54_9ACTN</name>
<reference evidence="1" key="2">
    <citation type="submission" date="2020-09" db="EMBL/GenBank/DDBJ databases">
        <authorList>
            <person name="Sun Q."/>
            <person name="Ohkuma M."/>
        </authorList>
    </citation>
    <scope>NUCLEOTIDE SEQUENCE</scope>
    <source>
        <strain evidence="1">JCM 4059</strain>
    </source>
</reference>
<dbReference type="AlphaFoldDB" id="A0A919EA54"/>
<sequence>MELNRQRYLALLNEGKIAFATGDPSDACPYDPYSADQAQQFGARYWTKGWIAARTAAEAKIPQDRVSAGQ</sequence>
<comment type="caution">
    <text evidence="1">The sequence shown here is derived from an EMBL/GenBank/DDBJ whole genome shotgun (WGS) entry which is preliminary data.</text>
</comment>
<keyword evidence="2" id="KW-1185">Reference proteome</keyword>
<gene>
    <name evidence="1" type="ORF">GCM10010218_13360</name>
</gene>
<protein>
    <submittedName>
        <fullName evidence="1">Uncharacterized protein</fullName>
    </submittedName>
</protein>
<accession>A0A919EA54</accession>
<dbReference type="Proteomes" id="UP000638313">
    <property type="component" value="Unassembled WGS sequence"/>
</dbReference>
<evidence type="ECO:0000313" key="1">
    <source>
        <dbReference type="EMBL" id="GHF33596.1"/>
    </source>
</evidence>
<reference evidence="1" key="1">
    <citation type="journal article" date="2014" name="Int. J. Syst. Evol. Microbiol.">
        <title>Complete genome sequence of Corynebacterium casei LMG S-19264T (=DSM 44701T), isolated from a smear-ripened cheese.</title>
        <authorList>
            <consortium name="US DOE Joint Genome Institute (JGI-PGF)"/>
            <person name="Walter F."/>
            <person name="Albersmeier A."/>
            <person name="Kalinowski J."/>
            <person name="Ruckert C."/>
        </authorList>
    </citation>
    <scope>NUCLEOTIDE SEQUENCE</scope>
    <source>
        <strain evidence="1">JCM 4059</strain>
    </source>
</reference>
<dbReference type="EMBL" id="BNBD01000002">
    <property type="protein sequence ID" value="GHF33596.1"/>
    <property type="molecule type" value="Genomic_DNA"/>
</dbReference>
<evidence type="ECO:0000313" key="2">
    <source>
        <dbReference type="Proteomes" id="UP000638313"/>
    </source>
</evidence>
<proteinExistence type="predicted"/>